<keyword evidence="2 5" id="KW-0378">Hydrolase</keyword>
<protein>
    <submittedName>
        <fullName evidence="5">Alpha/beta hydrolase</fullName>
    </submittedName>
</protein>
<dbReference type="RefSeq" id="WP_311414401.1">
    <property type="nucleotide sequence ID" value="NZ_JAVRFL010000044.1"/>
</dbReference>
<dbReference type="PANTHER" id="PTHR22946">
    <property type="entry name" value="DIENELACTONE HYDROLASE DOMAIN-CONTAINING PROTEIN-RELATED"/>
    <property type="match status" value="1"/>
</dbReference>
<dbReference type="Pfam" id="PF12740">
    <property type="entry name" value="PETase"/>
    <property type="match status" value="1"/>
</dbReference>
<proteinExistence type="inferred from homology"/>
<feature type="domain" description="PET hydrolase/cutinase-like" evidence="4">
    <location>
        <begin position="77"/>
        <end position="334"/>
    </location>
</feature>
<dbReference type="InterPro" id="IPR041127">
    <property type="entry name" value="PET_hydrolase/cutinase-like"/>
</dbReference>
<evidence type="ECO:0000256" key="3">
    <source>
        <dbReference type="SAM" id="MobiDB-lite"/>
    </source>
</evidence>
<dbReference type="Gene3D" id="3.40.50.1820">
    <property type="entry name" value="alpha/beta hydrolase"/>
    <property type="match status" value="1"/>
</dbReference>
<name>A0ABU2X3C8_9ACTN</name>
<organism evidence="5 6">
    <name type="scientific">Micromonospora reichwaldensis</name>
    <dbReference type="NCBI Taxonomy" id="3075516"/>
    <lineage>
        <taxon>Bacteria</taxon>
        <taxon>Bacillati</taxon>
        <taxon>Actinomycetota</taxon>
        <taxon>Actinomycetes</taxon>
        <taxon>Micromonosporales</taxon>
        <taxon>Micromonosporaceae</taxon>
        <taxon>Micromonospora</taxon>
    </lineage>
</organism>
<evidence type="ECO:0000313" key="5">
    <source>
        <dbReference type="EMBL" id="MDT0532682.1"/>
    </source>
</evidence>
<keyword evidence="6" id="KW-1185">Reference proteome</keyword>
<feature type="region of interest" description="Disordered" evidence="3">
    <location>
        <begin position="1"/>
        <end position="23"/>
    </location>
</feature>
<reference evidence="5" key="1">
    <citation type="submission" date="2023-09" db="EMBL/GenBank/DDBJ databases">
        <title>30 novel species of actinomycetes from the DSMZ collection.</title>
        <authorList>
            <person name="Nouioui I."/>
        </authorList>
    </citation>
    <scope>NUCLEOTIDE SEQUENCE</scope>
    <source>
        <strain evidence="5">DSM 115977</strain>
    </source>
</reference>
<dbReference type="InterPro" id="IPR029058">
    <property type="entry name" value="AB_hydrolase_fold"/>
</dbReference>
<evidence type="ECO:0000259" key="4">
    <source>
        <dbReference type="Pfam" id="PF12740"/>
    </source>
</evidence>
<evidence type="ECO:0000313" key="6">
    <source>
        <dbReference type="Proteomes" id="UP001180973"/>
    </source>
</evidence>
<comment type="caution">
    <text evidence="5">The sequence shown here is derived from an EMBL/GenBank/DDBJ whole genome shotgun (WGS) entry which is preliminary data.</text>
</comment>
<sequence>MAITVHPVAPATPPPTPTPAGSVAVQPLPALHPVPRRRWSSRATRPLLALALVGASLAAAPAAPAGARDLPPAAPLAANPYERGPAPTVASIEATRGPFATAQTTVAAGSVSGFGGGTIYYPTSTAEGTFGAVAISPGFTARQTSVAWLGPRLASQGFVVITIDTRSVYDQPASRGTQLLAALDYLTNTSTVRTRIDRNRLAVMGHSMGGGGSLSAASTRPALQAAIPLTGWHTQKSWSTVRVPTLVIGAENDTVAPVSSHSEPFYTSLPATLDKAYLELNAASHSAPTSSNVTVAKYSISWLKRFVDDDTRYEQFLCPAPRGSAIEEYRDTCPHS</sequence>
<evidence type="ECO:0000256" key="2">
    <source>
        <dbReference type="ARBA" id="ARBA00022801"/>
    </source>
</evidence>
<comment type="similarity">
    <text evidence="1">Belongs to the AB hydrolase superfamily.</text>
</comment>
<dbReference type="EMBL" id="JAVRFL010000044">
    <property type="protein sequence ID" value="MDT0532682.1"/>
    <property type="molecule type" value="Genomic_DNA"/>
</dbReference>
<dbReference type="PANTHER" id="PTHR22946:SF9">
    <property type="entry name" value="POLYKETIDE TRANSFERASE AF380"/>
    <property type="match status" value="1"/>
</dbReference>
<dbReference type="SUPFAM" id="SSF53474">
    <property type="entry name" value="alpha/beta-Hydrolases"/>
    <property type="match status" value="1"/>
</dbReference>
<dbReference type="Proteomes" id="UP001180973">
    <property type="component" value="Unassembled WGS sequence"/>
</dbReference>
<evidence type="ECO:0000256" key="1">
    <source>
        <dbReference type="ARBA" id="ARBA00008645"/>
    </source>
</evidence>
<gene>
    <name evidence="5" type="ORF">RM555_27160</name>
</gene>
<accession>A0ABU2X3C8</accession>
<dbReference type="InterPro" id="IPR050261">
    <property type="entry name" value="FrsA_esterase"/>
</dbReference>
<dbReference type="GO" id="GO:0016787">
    <property type="term" value="F:hydrolase activity"/>
    <property type="evidence" value="ECO:0007669"/>
    <property type="project" value="UniProtKB-KW"/>
</dbReference>